<organism evidence="1 2">
    <name type="scientific">Streptomyces antimicrobicus</name>
    <dbReference type="NCBI Taxonomy" id="2883108"/>
    <lineage>
        <taxon>Bacteria</taxon>
        <taxon>Bacillati</taxon>
        <taxon>Actinomycetota</taxon>
        <taxon>Actinomycetes</taxon>
        <taxon>Kitasatosporales</taxon>
        <taxon>Streptomycetaceae</taxon>
        <taxon>Streptomyces</taxon>
    </lineage>
</organism>
<name>A0ABS8BFX6_9ACTN</name>
<evidence type="ECO:0000313" key="2">
    <source>
        <dbReference type="Proteomes" id="UP001199054"/>
    </source>
</evidence>
<comment type="caution">
    <text evidence="1">The sequence shown here is derived from an EMBL/GenBank/DDBJ whole genome shotgun (WGS) entry which is preliminary data.</text>
</comment>
<proteinExistence type="predicted"/>
<dbReference type="SUPFAM" id="SSF88713">
    <property type="entry name" value="Glycoside hydrolase/deacetylase"/>
    <property type="match status" value="2"/>
</dbReference>
<dbReference type="Gene3D" id="3.20.20.370">
    <property type="entry name" value="Glycoside hydrolase/deacetylase"/>
    <property type="match status" value="1"/>
</dbReference>
<evidence type="ECO:0000313" key="1">
    <source>
        <dbReference type="EMBL" id="MCB5183530.1"/>
    </source>
</evidence>
<dbReference type="InterPro" id="IPR011330">
    <property type="entry name" value="Glyco_hydro/deAcase_b/a-brl"/>
</dbReference>
<sequence length="274" mass="27385">MASMIASVIDLNADLGEGFGRWTLTDDEALLSVVTSANVACGFHAGDPATMRRVCAWAAERGVRIGAQVSYRDLAGFGRRAMDVPPEELAAEVAYQIGALEVFARAAGSRVSYVKPHGALYNRTVHDAEQAAAVVAGVRLACGTGAGAEAEGTAAGGAAGGAPGGAPGGDAGGLAVLGLPGSLLLSAAAEAGLPAVPEAFADRAYTPEGTLVPRREPGAVLHDPDQVVAQALALVRGGAGRSLCLHGDTPGAVELAGRVRRALTDAGVRLAAFA</sequence>
<reference evidence="1 2" key="1">
    <citation type="submission" date="2021-10" db="EMBL/GenBank/DDBJ databases">
        <title>Streptomyces sp. strain SMC 277, a novel streptomycete isolated from soil.</title>
        <authorList>
            <person name="Chanama M."/>
        </authorList>
    </citation>
    <scope>NUCLEOTIDE SEQUENCE [LARGE SCALE GENOMIC DNA]</scope>
    <source>
        <strain evidence="1 2">SMC 277</strain>
    </source>
</reference>
<dbReference type="PANTHER" id="PTHR30292:SF0">
    <property type="entry name" value="5-OXOPROLINASE SUBUNIT A"/>
    <property type="match status" value="1"/>
</dbReference>
<dbReference type="InterPro" id="IPR005501">
    <property type="entry name" value="LamB/YcsF/PxpA-like"/>
</dbReference>
<accession>A0ABS8BFX6</accession>
<gene>
    <name evidence="1" type="ORF">LG632_29770</name>
</gene>
<dbReference type="Proteomes" id="UP001199054">
    <property type="component" value="Unassembled WGS sequence"/>
</dbReference>
<dbReference type="Pfam" id="PF03746">
    <property type="entry name" value="LamB_YcsF"/>
    <property type="match status" value="2"/>
</dbReference>
<dbReference type="CDD" id="cd10787">
    <property type="entry name" value="LamB_YcsF_like"/>
    <property type="match status" value="1"/>
</dbReference>
<protein>
    <submittedName>
        <fullName evidence="1">LamB/YcsF family protein</fullName>
    </submittedName>
</protein>
<keyword evidence="2" id="KW-1185">Reference proteome</keyword>
<dbReference type="EMBL" id="JAJAUY010000247">
    <property type="protein sequence ID" value="MCB5183530.1"/>
    <property type="molecule type" value="Genomic_DNA"/>
</dbReference>
<dbReference type="PANTHER" id="PTHR30292">
    <property type="entry name" value="UNCHARACTERIZED PROTEIN YBGL-RELATED"/>
    <property type="match status" value="1"/>
</dbReference>